<organism evidence="14">
    <name type="scientific">Cacopsylla melanoneura</name>
    <dbReference type="NCBI Taxonomy" id="428564"/>
    <lineage>
        <taxon>Eukaryota</taxon>
        <taxon>Metazoa</taxon>
        <taxon>Ecdysozoa</taxon>
        <taxon>Arthropoda</taxon>
        <taxon>Hexapoda</taxon>
        <taxon>Insecta</taxon>
        <taxon>Pterygota</taxon>
        <taxon>Neoptera</taxon>
        <taxon>Paraneoptera</taxon>
        <taxon>Hemiptera</taxon>
        <taxon>Sternorrhyncha</taxon>
        <taxon>Psylloidea</taxon>
        <taxon>Psyllidae</taxon>
        <taxon>Psyllinae</taxon>
        <taxon>Cacopsylla</taxon>
    </lineage>
</organism>
<dbReference type="GO" id="GO:0005886">
    <property type="term" value="C:plasma membrane"/>
    <property type="evidence" value="ECO:0007669"/>
    <property type="project" value="TreeGrafter"/>
</dbReference>
<dbReference type="SUPFAM" id="SSF55486">
    <property type="entry name" value="Metalloproteases ('zincins'), catalytic domain"/>
    <property type="match status" value="1"/>
</dbReference>
<dbReference type="GO" id="GO:0008241">
    <property type="term" value="F:peptidyl-dipeptidase activity"/>
    <property type="evidence" value="ECO:0007669"/>
    <property type="project" value="InterPro"/>
</dbReference>
<proteinExistence type="inferred from homology"/>
<comment type="caution">
    <text evidence="12">Lacks conserved residue(s) required for the propagation of feature annotation.</text>
</comment>
<dbReference type="Pfam" id="PF01401">
    <property type="entry name" value="Peptidase_M2"/>
    <property type="match status" value="1"/>
</dbReference>
<dbReference type="GO" id="GO:0005615">
    <property type="term" value="C:extracellular space"/>
    <property type="evidence" value="ECO:0007669"/>
    <property type="project" value="TreeGrafter"/>
</dbReference>
<dbReference type="GO" id="GO:0008237">
    <property type="term" value="F:metallopeptidase activity"/>
    <property type="evidence" value="ECO:0007669"/>
    <property type="project" value="UniProtKB-KW"/>
</dbReference>
<keyword evidence="2" id="KW-0732">Signal</keyword>
<dbReference type="EMBL" id="HBUF01074252">
    <property type="protein sequence ID" value="CAG6630589.1"/>
    <property type="molecule type" value="Transcribed_RNA"/>
</dbReference>
<protein>
    <recommendedName>
        <fullName evidence="13">Angiotensin-converting enzyme</fullName>
        <ecNumber evidence="13">3.4.-.-</ecNumber>
    </recommendedName>
</protein>
<accession>A0A8D8VR32</accession>
<name>A0A8D8VR32_9HEMI</name>
<keyword evidence="13" id="KW-0482">Metalloprotease</keyword>
<evidence type="ECO:0000256" key="9">
    <source>
        <dbReference type="PIRSR" id="PIRSR601548-3"/>
    </source>
</evidence>
<evidence type="ECO:0000256" key="4">
    <source>
        <dbReference type="ARBA" id="ARBA00023180"/>
    </source>
</evidence>
<feature type="binding site" evidence="11">
    <location>
        <position position="368"/>
    </location>
    <ligand>
        <name>Zn(2+)</name>
        <dbReference type="ChEBI" id="CHEBI:29105"/>
        <label>2</label>
        <note>catalytic</note>
    </ligand>
</feature>
<evidence type="ECO:0000256" key="2">
    <source>
        <dbReference type="ARBA" id="ARBA00022729"/>
    </source>
</evidence>
<dbReference type="CDD" id="cd06461">
    <property type="entry name" value="M2_ACE"/>
    <property type="match status" value="1"/>
</dbReference>
<dbReference type="FunFam" id="1.10.1370.30:FF:000005">
    <property type="entry name" value="Angiotensin-converting enzyme"/>
    <property type="match status" value="1"/>
</dbReference>
<keyword evidence="13" id="KW-0121">Carboxypeptidase</keyword>
<feature type="disulfide bond" evidence="10">
    <location>
        <begin position="496"/>
        <end position="515"/>
    </location>
</feature>
<feature type="active site" description="Proton donor 1" evidence="5">
    <location>
        <position position="471"/>
    </location>
</feature>
<dbReference type="GO" id="GO:0006508">
    <property type="term" value="P:proteolysis"/>
    <property type="evidence" value="ECO:0007669"/>
    <property type="project" value="UniProtKB-KW"/>
</dbReference>
<comment type="similarity">
    <text evidence="1 12 13">Belongs to the peptidase M2 family.</text>
</comment>
<dbReference type="EC" id="3.4.-.-" evidence="13"/>
<feature type="binding site" evidence="9">
    <location>
        <position position="344"/>
    </location>
    <ligand>
        <name>Zn(2+)</name>
        <dbReference type="ChEBI" id="CHEBI:29105"/>
        <label>1</label>
        <note>catalytic</note>
    </ligand>
</feature>
<dbReference type="GO" id="GO:0004180">
    <property type="term" value="F:carboxypeptidase activity"/>
    <property type="evidence" value="ECO:0007669"/>
    <property type="project" value="UniProtKB-KW"/>
</dbReference>
<evidence type="ECO:0000256" key="6">
    <source>
        <dbReference type="PIRSR" id="PIRSR601548-10"/>
    </source>
</evidence>
<dbReference type="GO" id="GO:0046872">
    <property type="term" value="F:metal ion binding"/>
    <property type="evidence" value="ECO:0007669"/>
    <property type="project" value="UniProtKB-KW"/>
</dbReference>
<feature type="binding site" evidence="8">
    <location>
        <position position="182"/>
    </location>
    <ligand>
        <name>chloride</name>
        <dbReference type="ChEBI" id="CHEBI:17996"/>
        <label>1</label>
    </ligand>
</feature>
<evidence type="ECO:0000256" key="5">
    <source>
        <dbReference type="PIRSR" id="PIRSR601548-1"/>
    </source>
</evidence>
<feature type="active site" description="Proton acceptor 1" evidence="5">
    <location>
        <position position="341"/>
    </location>
</feature>
<evidence type="ECO:0000256" key="13">
    <source>
        <dbReference type="RuleBase" id="RU361144"/>
    </source>
</evidence>
<dbReference type="PANTHER" id="PTHR10514">
    <property type="entry name" value="ANGIOTENSIN-CONVERTING ENZYME"/>
    <property type="match status" value="1"/>
</dbReference>
<dbReference type="Gene3D" id="1.10.1370.30">
    <property type="match status" value="1"/>
</dbReference>
<evidence type="ECO:0000256" key="12">
    <source>
        <dbReference type="PROSITE-ProRule" id="PRU01355"/>
    </source>
</evidence>
<evidence type="ECO:0000256" key="3">
    <source>
        <dbReference type="ARBA" id="ARBA00023157"/>
    </source>
</evidence>
<dbReference type="InterPro" id="IPR001548">
    <property type="entry name" value="Peptidase_M2"/>
</dbReference>
<feature type="binding site" evidence="8">
    <location>
        <position position="480"/>
    </location>
    <ligand>
        <name>chloride</name>
        <dbReference type="ChEBI" id="CHEBI:17996"/>
        <label>1</label>
    </ligand>
</feature>
<evidence type="ECO:0000256" key="1">
    <source>
        <dbReference type="ARBA" id="ARBA00008139"/>
    </source>
</evidence>
<evidence type="ECO:0000256" key="10">
    <source>
        <dbReference type="PIRSR" id="PIRSR601548-4"/>
    </source>
</evidence>
<feature type="glycosylation site" description="N-linked (GlcNAc...) (complex) asparagine" evidence="6">
    <location>
        <position position="33"/>
    </location>
</feature>
<keyword evidence="13" id="KW-0378">Hydrolase</keyword>
<feature type="binding site" evidence="9">
    <location>
        <position position="368"/>
    </location>
    <ligand>
        <name>Zn(2+)</name>
        <dbReference type="ChEBI" id="CHEBI:29105"/>
        <label>1</label>
        <note>catalytic</note>
    </ligand>
</feature>
<keyword evidence="13" id="KW-0645">Protease</keyword>
<evidence type="ECO:0000256" key="8">
    <source>
        <dbReference type="PIRSR" id="PIRSR601548-2"/>
    </source>
</evidence>
<keyword evidence="4 6" id="KW-0325">Glycoprotein</keyword>
<reference evidence="14" key="1">
    <citation type="submission" date="2021-05" db="EMBL/GenBank/DDBJ databases">
        <authorList>
            <person name="Alioto T."/>
            <person name="Alioto T."/>
            <person name="Gomez Garrido J."/>
        </authorList>
    </citation>
    <scope>NUCLEOTIDE SEQUENCE</scope>
</reference>
<feature type="disulfide bond" evidence="10 12">
    <location>
        <begin position="309"/>
        <end position="327"/>
    </location>
</feature>
<evidence type="ECO:0000256" key="11">
    <source>
        <dbReference type="PIRSR" id="PIRSR601548-8"/>
    </source>
</evidence>
<dbReference type="PROSITE" id="PS52011">
    <property type="entry name" value="PEPTIDASE_M2"/>
    <property type="match status" value="1"/>
</dbReference>
<feature type="disulfide bond" evidence="10">
    <location>
        <begin position="96"/>
        <end position="115"/>
    </location>
</feature>
<feature type="binding site" evidence="11">
    <location>
        <position position="344"/>
    </location>
    <ligand>
        <name>Zn(2+)</name>
        <dbReference type="ChEBI" id="CHEBI:29105"/>
        <label>2</label>
        <note>catalytic</note>
    </ligand>
</feature>
<feature type="active site" description="Proton donor 2" evidence="7">
    <location>
        <position position="471"/>
    </location>
</feature>
<keyword evidence="9 13" id="KW-0862">Zinc</keyword>
<feature type="binding site" evidence="11">
    <location>
        <position position="340"/>
    </location>
    <ligand>
        <name>Zn(2+)</name>
        <dbReference type="ChEBI" id="CHEBI:29105"/>
        <label>2</label>
        <note>catalytic</note>
    </ligand>
</feature>
<keyword evidence="9 13" id="KW-0479">Metal-binding</keyword>
<dbReference type="AlphaFoldDB" id="A0A8D8VR32"/>
<dbReference type="PRINTS" id="PR00791">
    <property type="entry name" value="PEPDIPTASEA"/>
</dbReference>
<evidence type="ECO:0000256" key="7">
    <source>
        <dbReference type="PIRSR" id="PIRSR601548-11"/>
    </source>
</evidence>
<comment type="cofactor">
    <cofactor evidence="13">
        <name>Zn(2+)</name>
        <dbReference type="ChEBI" id="CHEBI:29105"/>
    </cofactor>
    <text evidence="13">Binds 1 zinc ion per subunit.</text>
</comment>
<sequence>MSIKQNFATWNYDSDLSKKNSLALQSVSVENVNLKKELHEKLKNVSCDSFDDNLVKYVECRQMNNLGIAGLPTEKYTEFNSLVSEMQKTFATPKLCKYKTKPVPAPEVDGATGQCNLDFDPTVINIMGTSRDAAELAHYWKQFRDKTGRLVKNKFARYVKLFNEGVALSKYKDAGEYWLRIYDQPNFKDTIESLWNQVKPLYKELHAYVRRKLLVKYGPEVVFEKEPIPAHLLGNMWGQSWANIYDITLPYPNKVQPDITQELKDQGYTVVKMFKKAEDFFLSLNMTRMTDDFWQNSVMVRPKDKDMVCHASAWDFHDGKSYRIKMCALVTEDDFTTIHHEMGHIEYDMLYSHQLPFYRYSPNPGFHEAVGDTIVLSVKTNKHLKRIGLLNEDYKDDYESTINELFKFGLERLTFLPFGYLTDLWRYSVFNGTVSEDQYEQSWWKLREEYQGLQPPMDRSEDDFDPGSKYHVSSNVEYLRYFVSYISQFQFHKALCTEAGQFDPKDPERMPLHECDIYGSKKAGNLFKKMLSLGASKPWPEALEVITGQKTLDAGAILQYFQPLYKWLKEENKKSGTFVGWTKGRHGVYKSDAELLQAMGNKV</sequence>
<keyword evidence="3 10" id="KW-1015">Disulfide bond</keyword>
<dbReference type="PANTHER" id="PTHR10514:SF44">
    <property type="entry name" value="ANGIOTENSIN-CONVERTING ENZYME-RELATED"/>
    <property type="match status" value="1"/>
</dbReference>
<evidence type="ECO:0000313" key="14">
    <source>
        <dbReference type="EMBL" id="CAG6630589.1"/>
    </source>
</evidence>
<feature type="binding site" evidence="9">
    <location>
        <position position="340"/>
    </location>
    <ligand>
        <name>Zn(2+)</name>
        <dbReference type="ChEBI" id="CHEBI:29105"/>
        <label>1</label>
        <note>catalytic</note>
    </ligand>
</feature>
<feature type="active site" description="Proton acceptor 2" evidence="7">
    <location>
        <position position="341"/>
    </location>
</feature>